<dbReference type="EMBL" id="CP021425">
    <property type="protein sequence ID" value="ARU59506.1"/>
    <property type="molecule type" value="Genomic_DNA"/>
</dbReference>
<dbReference type="GO" id="GO:0004066">
    <property type="term" value="F:asparagine synthase (glutamine-hydrolyzing) activity"/>
    <property type="evidence" value="ECO:0007669"/>
    <property type="project" value="UniProtKB-EC"/>
</dbReference>
<dbReference type="GO" id="GO:0005829">
    <property type="term" value="C:cytosol"/>
    <property type="evidence" value="ECO:0007669"/>
    <property type="project" value="TreeGrafter"/>
</dbReference>
<evidence type="ECO:0000256" key="1">
    <source>
        <dbReference type="ARBA" id="ARBA00005187"/>
    </source>
</evidence>
<name>A0A1Y0II23_9GAMM</name>
<evidence type="ECO:0000259" key="11">
    <source>
        <dbReference type="PROSITE" id="PS51278"/>
    </source>
</evidence>
<dbReference type="InterPro" id="IPR033738">
    <property type="entry name" value="AsnB_N"/>
</dbReference>
<dbReference type="GO" id="GO:0005524">
    <property type="term" value="F:ATP binding"/>
    <property type="evidence" value="ECO:0007669"/>
    <property type="project" value="UniProtKB-KW"/>
</dbReference>
<evidence type="ECO:0000313" key="12">
    <source>
        <dbReference type="EMBL" id="ARU59506.1"/>
    </source>
</evidence>
<dbReference type="Pfam" id="PF13537">
    <property type="entry name" value="GATase_7"/>
    <property type="match status" value="1"/>
</dbReference>
<feature type="active site" description="For GATase activity" evidence="8">
    <location>
        <position position="2"/>
    </location>
</feature>
<keyword evidence="8" id="KW-0061">Asparagine biosynthesis</keyword>
<keyword evidence="4 9" id="KW-0547">Nucleotide-binding</keyword>
<dbReference type="NCBIfam" id="TIGR01536">
    <property type="entry name" value="asn_synth_AEB"/>
    <property type="match status" value="1"/>
</dbReference>
<dbReference type="InterPro" id="IPR029055">
    <property type="entry name" value="Ntn_hydrolases_N"/>
</dbReference>
<dbReference type="GO" id="GO:0006529">
    <property type="term" value="P:asparagine biosynthetic process"/>
    <property type="evidence" value="ECO:0007669"/>
    <property type="project" value="UniProtKB-KW"/>
</dbReference>
<gene>
    <name evidence="12" type="ORF">OLMES_5526</name>
</gene>
<evidence type="ECO:0000256" key="6">
    <source>
        <dbReference type="ARBA" id="ARBA00022962"/>
    </source>
</evidence>
<dbReference type="Pfam" id="PF00733">
    <property type="entry name" value="Asn_synthase"/>
    <property type="match status" value="1"/>
</dbReference>
<dbReference type="PANTHER" id="PTHR43284">
    <property type="entry name" value="ASPARAGINE SYNTHETASE (GLUTAMINE-HYDROLYZING)"/>
    <property type="match status" value="1"/>
</dbReference>
<reference evidence="12 13" key="1">
    <citation type="submission" date="2017-05" db="EMBL/GenBank/DDBJ databases">
        <title>Genomic insights into alkan degradation activity of Oleiphilus messinensis.</title>
        <authorList>
            <person name="Kozyavkin S.A."/>
            <person name="Slesarev A.I."/>
            <person name="Golyshin P.N."/>
            <person name="Korzhenkov A."/>
            <person name="Golyshina O.N."/>
            <person name="Toshchakov S.V."/>
        </authorList>
    </citation>
    <scope>NUCLEOTIDE SEQUENCE [LARGE SCALE GENOMIC DNA]</scope>
    <source>
        <strain evidence="12 13">ME102</strain>
    </source>
</reference>
<feature type="site" description="Important for beta-aspartyl-AMP intermediate formation" evidence="10">
    <location>
        <position position="371"/>
    </location>
</feature>
<dbReference type="InterPro" id="IPR014729">
    <property type="entry name" value="Rossmann-like_a/b/a_fold"/>
</dbReference>
<comment type="pathway">
    <text evidence="1">Amino-acid biosynthesis; L-asparagine biosynthesis; L-asparagine from L-aspartate (L-Gln route): step 1/1.</text>
</comment>
<evidence type="ECO:0000313" key="13">
    <source>
        <dbReference type="Proteomes" id="UP000196027"/>
    </source>
</evidence>
<protein>
    <recommendedName>
        <fullName evidence="3">asparagine synthase (glutamine-hydrolyzing)</fullName>
        <ecNumber evidence="3">6.3.5.4</ecNumber>
    </recommendedName>
</protein>
<evidence type="ECO:0000256" key="7">
    <source>
        <dbReference type="ARBA" id="ARBA00048741"/>
    </source>
</evidence>
<sequence>MCGIVGVLGPGASKYTKHVRDMAQLIVHRGPDAEGFWSSPTSNAVLGFRRLAIIDRTSKANQPMHGFKAPHITIVFNGEIYNHRRLRQRLIAEGRQFRTNHSDTEVILEGYQHWGIDTLLNELNGMFAFVIVDRQKQKAYLARDRLGLKPLYYNVSAPYLAFSSEIKAFNSWPQHTAKVNLNAFCDYLSFRSVMAPNTMFEKIKKLEPGGLIQFELNTGQFQGSRWWDPLSHAATQPKSFQAAVDQFAEYQYDALTLQLGSDTPVGLFLSGGVDSALLLKTASDQHQKLSTFTAHYPEHSNYNEHLQAQNLASDFGTKHYQTPISREDYLRAQLAVCYHQDEPIAAPICTSIYYLCKTAKQAGVPVLLSGEGSDEAYFGYQNWLTIRKALAFQYHFPKLTRILAGCISPFLRSHYPYSPFPEFANRAKQNELLFWSGAIDFPEFCKNKLFGPVVLNELQHSDTFERVIKPLRADFEQYRSPSDYSSWMSYTDIRFRLPELMLMRLDKMGMAFSVEARAPLIDHRMVELAMSLPESWMQHRGTKPLIKETAGRHLDHRIVHQQKRGFAAPVREWREDFSTLLSTLTIFAKRTGLLNPEAVAKIINSPGNRLYFNLVNFMYWYIIFIENVLPEHFSDEMISGAVSFSSGLNLEIA</sequence>
<evidence type="ECO:0000256" key="8">
    <source>
        <dbReference type="PIRSR" id="PIRSR001589-1"/>
    </source>
</evidence>
<keyword evidence="5 9" id="KW-0067">ATP-binding</keyword>
<evidence type="ECO:0000256" key="9">
    <source>
        <dbReference type="PIRSR" id="PIRSR001589-2"/>
    </source>
</evidence>
<dbReference type="InterPro" id="IPR051786">
    <property type="entry name" value="ASN_synthetase/amidase"/>
</dbReference>
<comment type="catalytic activity">
    <reaction evidence="7">
        <text>L-aspartate + L-glutamine + ATP + H2O = L-asparagine + L-glutamate + AMP + diphosphate + H(+)</text>
        <dbReference type="Rhea" id="RHEA:12228"/>
        <dbReference type="ChEBI" id="CHEBI:15377"/>
        <dbReference type="ChEBI" id="CHEBI:15378"/>
        <dbReference type="ChEBI" id="CHEBI:29985"/>
        <dbReference type="ChEBI" id="CHEBI:29991"/>
        <dbReference type="ChEBI" id="CHEBI:30616"/>
        <dbReference type="ChEBI" id="CHEBI:33019"/>
        <dbReference type="ChEBI" id="CHEBI:58048"/>
        <dbReference type="ChEBI" id="CHEBI:58359"/>
        <dbReference type="ChEBI" id="CHEBI:456215"/>
        <dbReference type="EC" id="6.3.5.4"/>
    </reaction>
</comment>
<proteinExistence type="inferred from homology"/>
<dbReference type="CDD" id="cd00712">
    <property type="entry name" value="AsnB"/>
    <property type="match status" value="1"/>
</dbReference>
<evidence type="ECO:0000256" key="10">
    <source>
        <dbReference type="PIRSR" id="PIRSR001589-3"/>
    </source>
</evidence>
<dbReference type="KEGG" id="ome:OLMES_5526"/>
<dbReference type="Gene3D" id="3.40.50.620">
    <property type="entry name" value="HUPs"/>
    <property type="match status" value="1"/>
</dbReference>
<evidence type="ECO:0000256" key="3">
    <source>
        <dbReference type="ARBA" id="ARBA00012737"/>
    </source>
</evidence>
<dbReference type="EC" id="6.3.5.4" evidence="3"/>
<keyword evidence="13" id="KW-1185">Reference proteome</keyword>
<dbReference type="CDD" id="cd01991">
    <property type="entry name" value="Asn_synthase_B_C"/>
    <property type="match status" value="1"/>
</dbReference>
<feature type="domain" description="Glutamine amidotransferase type-2" evidence="11">
    <location>
        <begin position="2"/>
        <end position="217"/>
    </location>
</feature>
<feature type="binding site" evidence="9">
    <location>
        <begin position="369"/>
        <end position="370"/>
    </location>
    <ligand>
        <name>ATP</name>
        <dbReference type="ChEBI" id="CHEBI:30616"/>
    </ligand>
</feature>
<dbReference type="InterPro" id="IPR006426">
    <property type="entry name" value="Asn_synth_AEB"/>
</dbReference>
<dbReference type="PANTHER" id="PTHR43284:SF1">
    <property type="entry name" value="ASPARAGINE SYNTHETASE"/>
    <property type="match status" value="1"/>
</dbReference>
<accession>A0A1Y0II23</accession>
<evidence type="ECO:0000256" key="2">
    <source>
        <dbReference type="ARBA" id="ARBA00005752"/>
    </source>
</evidence>
<evidence type="ECO:0000256" key="5">
    <source>
        <dbReference type="ARBA" id="ARBA00022840"/>
    </source>
</evidence>
<dbReference type="OrthoDB" id="9763290at2"/>
<dbReference type="RefSeq" id="WP_087464172.1">
    <property type="nucleotide sequence ID" value="NZ_CP021425.1"/>
</dbReference>
<dbReference type="SUPFAM" id="SSF56235">
    <property type="entry name" value="N-terminal nucleophile aminohydrolases (Ntn hydrolases)"/>
    <property type="match status" value="1"/>
</dbReference>
<dbReference type="AlphaFoldDB" id="A0A1Y0II23"/>
<dbReference type="PROSITE" id="PS51278">
    <property type="entry name" value="GATASE_TYPE_2"/>
    <property type="match status" value="1"/>
</dbReference>
<dbReference type="PIRSF" id="PIRSF001589">
    <property type="entry name" value="Asn_synthetase_glu-h"/>
    <property type="match status" value="1"/>
</dbReference>
<dbReference type="InterPro" id="IPR017932">
    <property type="entry name" value="GATase_2_dom"/>
</dbReference>
<organism evidence="12 13">
    <name type="scientific">Oleiphilus messinensis</name>
    <dbReference type="NCBI Taxonomy" id="141451"/>
    <lineage>
        <taxon>Bacteria</taxon>
        <taxon>Pseudomonadati</taxon>
        <taxon>Pseudomonadota</taxon>
        <taxon>Gammaproteobacteria</taxon>
        <taxon>Oceanospirillales</taxon>
        <taxon>Oleiphilaceae</taxon>
        <taxon>Oleiphilus</taxon>
    </lineage>
</organism>
<dbReference type="Proteomes" id="UP000196027">
    <property type="component" value="Chromosome"/>
</dbReference>
<keyword evidence="6 8" id="KW-0315">Glutamine amidotransferase</keyword>
<dbReference type="Gene3D" id="3.60.20.10">
    <property type="entry name" value="Glutamine Phosphoribosylpyrophosphate, subunit 1, domain 1"/>
    <property type="match status" value="1"/>
</dbReference>
<keyword evidence="8" id="KW-0028">Amino-acid biosynthesis</keyword>
<comment type="similarity">
    <text evidence="2">Belongs to the asparagine synthetase family.</text>
</comment>
<evidence type="ECO:0000256" key="4">
    <source>
        <dbReference type="ARBA" id="ARBA00022741"/>
    </source>
</evidence>
<feature type="binding site" evidence="9">
    <location>
        <position position="103"/>
    </location>
    <ligand>
        <name>L-glutamine</name>
        <dbReference type="ChEBI" id="CHEBI:58359"/>
    </ligand>
</feature>
<dbReference type="SUPFAM" id="SSF52402">
    <property type="entry name" value="Adenine nucleotide alpha hydrolases-like"/>
    <property type="match status" value="1"/>
</dbReference>
<dbReference type="InterPro" id="IPR001962">
    <property type="entry name" value="Asn_synthase"/>
</dbReference>